<protein>
    <submittedName>
        <fullName evidence="1">Uncharacterized protein</fullName>
    </submittedName>
</protein>
<dbReference type="AlphaFoldDB" id="A0AA40C676"/>
<reference evidence="1" key="1">
    <citation type="submission" date="2023-06" db="EMBL/GenBank/DDBJ databases">
        <title>Genome-scale phylogeny and comparative genomics of the fungal order Sordariales.</title>
        <authorList>
            <consortium name="Lawrence Berkeley National Laboratory"/>
            <person name="Hensen N."/>
            <person name="Bonometti L."/>
            <person name="Westerberg I."/>
            <person name="Brannstrom I.O."/>
            <person name="Guillou S."/>
            <person name="Cros-Aarteil S."/>
            <person name="Calhoun S."/>
            <person name="Haridas S."/>
            <person name="Kuo A."/>
            <person name="Mondo S."/>
            <person name="Pangilinan J."/>
            <person name="Riley R."/>
            <person name="Labutti K."/>
            <person name="Andreopoulos B."/>
            <person name="Lipzen A."/>
            <person name="Chen C."/>
            <person name="Yanf M."/>
            <person name="Daum C."/>
            <person name="Ng V."/>
            <person name="Clum A."/>
            <person name="Steindorff A."/>
            <person name="Ohm R."/>
            <person name="Martin F."/>
            <person name="Silar P."/>
            <person name="Natvig D."/>
            <person name="Lalanne C."/>
            <person name="Gautier V."/>
            <person name="Ament-Velasquez S.L."/>
            <person name="Kruys A."/>
            <person name="Hutchinson M.I."/>
            <person name="Powell A.J."/>
            <person name="Barry K."/>
            <person name="Miller A.N."/>
            <person name="Grigoriev I.V."/>
            <person name="Debuchy R."/>
            <person name="Gladieux P."/>
            <person name="Thoren M.H."/>
            <person name="Johannesson H."/>
        </authorList>
    </citation>
    <scope>NUCLEOTIDE SEQUENCE</scope>
    <source>
        <strain evidence="1">CBS 606.72</strain>
    </source>
</reference>
<evidence type="ECO:0000313" key="1">
    <source>
        <dbReference type="EMBL" id="KAK0626677.1"/>
    </source>
</evidence>
<dbReference type="EMBL" id="JAULSU010000002">
    <property type="protein sequence ID" value="KAK0626677.1"/>
    <property type="molecule type" value="Genomic_DNA"/>
</dbReference>
<proteinExistence type="predicted"/>
<evidence type="ECO:0000313" key="2">
    <source>
        <dbReference type="Proteomes" id="UP001175000"/>
    </source>
</evidence>
<sequence>MKPQPGVVAMFKRLPNGFRGGVGVGHCLVPVRRLSKRAGIYHFPLGNMHRNLPEVLRWQPPRHRSVLGCIRQPSHSSSHVREAILGPMTAALKNNLKVPLMQPMTSAKPCTAPIQAAEGGTSRALVLDPQLLWSLCLFMPRLRLLRPAENRGKKVSSAAVLLGADQATSMRTCSEPLGGDRVGQISNHWAARKQGPAPEPCCRFGADTAGDRPWLLLKLASAPRPPPQTSFS</sequence>
<comment type="caution">
    <text evidence="1">The sequence shown here is derived from an EMBL/GenBank/DDBJ whole genome shotgun (WGS) entry which is preliminary data.</text>
</comment>
<accession>A0AA40C676</accession>
<gene>
    <name evidence="1" type="ORF">B0T14DRAFT_113342</name>
</gene>
<name>A0AA40C676_9PEZI</name>
<keyword evidence="2" id="KW-1185">Reference proteome</keyword>
<dbReference type="Proteomes" id="UP001175000">
    <property type="component" value="Unassembled WGS sequence"/>
</dbReference>
<organism evidence="1 2">
    <name type="scientific">Immersiella caudata</name>
    <dbReference type="NCBI Taxonomy" id="314043"/>
    <lineage>
        <taxon>Eukaryota</taxon>
        <taxon>Fungi</taxon>
        <taxon>Dikarya</taxon>
        <taxon>Ascomycota</taxon>
        <taxon>Pezizomycotina</taxon>
        <taxon>Sordariomycetes</taxon>
        <taxon>Sordariomycetidae</taxon>
        <taxon>Sordariales</taxon>
        <taxon>Lasiosphaeriaceae</taxon>
        <taxon>Immersiella</taxon>
    </lineage>
</organism>